<dbReference type="EMBL" id="BTRK01000001">
    <property type="protein sequence ID" value="GMR31361.1"/>
    <property type="molecule type" value="Genomic_DNA"/>
</dbReference>
<feature type="compositionally biased region" description="Basic and acidic residues" evidence="1">
    <location>
        <begin position="352"/>
        <end position="375"/>
    </location>
</feature>
<evidence type="ECO:0000313" key="2">
    <source>
        <dbReference type="EMBL" id="GMR31361.1"/>
    </source>
</evidence>
<keyword evidence="3" id="KW-1185">Reference proteome</keyword>
<evidence type="ECO:0000313" key="3">
    <source>
        <dbReference type="Proteomes" id="UP001328107"/>
    </source>
</evidence>
<sequence>RKSRRAPESLPKKALVKSVNRNARPPADESEMGSAQYRTAGESFASDGLNLSPIRNETQDDYRGPNSTLRELSSGAAPPSRRAASRSASRSRCQLVTPLAVHTSQEVNTVSITGQIIVTSTTLVRSAHASTDPRKLASDLARKVPLVSNEMSQVDIDHDNEHSKHEVFVGSDAILIKRISIIHHGLEKNTFESEDNRTYRFICQGDLLPEDRRDKQTKPRSLTIIAQSTTIKDYKDIEKSERVYLIFDAADEAKRDLQRMLPDTSLTHVVNCLSKTPSPINGSPFSFDEHVRVSDHSHIYIQRKTHVTSSKYMWDEPQTELKEERTYRQQLGEGAACEPVTIKRSHSMTCEPARDRSASASGRRADSSSRVERGRTPGRSTRRSTRNNSQLRPLELSSLSNERRRPADLVTRMSPIQDEPARREQLPRRRSPAVFDVEDTMNDSSSLPMRTSPNPKAPHNSSVIVLGSPSPKTA</sequence>
<feature type="compositionally biased region" description="Low complexity" evidence="1">
    <location>
        <begin position="73"/>
        <end position="92"/>
    </location>
</feature>
<dbReference type="AlphaFoldDB" id="A0AAN4Z2H4"/>
<dbReference type="Proteomes" id="UP001328107">
    <property type="component" value="Unassembled WGS sequence"/>
</dbReference>
<gene>
    <name evidence="2" type="ORF">PMAYCL1PPCAC_01556</name>
</gene>
<feature type="non-terminal residue" evidence="2">
    <location>
        <position position="1"/>
    </location>
</feature>
<proteinExistence type="predicted"/>
<evidence type="ECO:0000256" key="1">
    <source>
        <dbReference type="SAM" id="MobiDB-lite"/>
    </source>
</evidence>
<feature type="compositionally biased region" description="Polar residues" evidence="1">
    <location>
        <begin position="442"/>
        <end position="463"/>
    </location>
</feature>
<name>A0AAN4Z2H4_9BILA</name>
<reference evidence="3" key="1">
    <citation type="submission" date="2022-10" db="EMBL/GenBank/DDBJ databases">
        <title>Genome assembly of Pristionchus species.</title>
        <authorList>
            <person name="Yoshida K."/>
            <person name="Sommer R.J."/>
        </authorList>
    </citation>
    <scope>NUCLEOTIDE SEQUENCE [LARGE SCALE GENOMIC DNA]</scope>
    <source>
        <strain evidence="3">RS5460</strain>
    </source>
</reference>
<feature type="region of interest" description="Disordered" evidence="1">
    <location>
        <begin position="346"/>
        <end position="474"/>
    </location>
</feature>
<accession>A0AAN4Z2H4</accession>
<feature type="compositionally biased region" description="Basic and acidic residues" evidence="1">
    <location>
        <begin position="1"/>
        <end position="11"/>
    </location>
</feature>
<organism evidence="2 3">
    <name type="scientific">Pristionchus mayeri</name>
    <dbReference type="NCBI Taxonomy" id="1317129"/>
    <lineage>
        <taxon>Eukaryota</taxon>
        <taxon>Metazoa</taxon>
        <taxon>Ecdysozoa</taxon>
        <taxon>Nematoda</taxon>
        <taxon>Chromadorea</taxon>
        <taxon>Rhabditida</taxon>
        <taxon>Rhabditina</taxon>
        <taxon>Diplogasteromorpha</taxon>
        <taxon>Diplogasteroidea</taxon>
        <taxon>Neodiplogasteridae</taxon>
        <taxon>Pristionchus</taxon>
    </lineage>
</organism>
<comment type="caution">
    <text evidence="2">The sequence shown here is derived from an EMBL/GenBank/DDBJ whole genome shotgun (WGS) entry which is preliminary data.</text>
</comment>
<protein>
    <submittedName>
        <fullName evidence="2">Uncharacterized protein</fullName>
    </submittedName>
</protein>
<feature type="region of interest" description="Disordered" evidence="1">
    <location>
        <begin position="1"/>
        <end position="92"/>
    </location>
</feature>
<feature type="non-terminal residue" evidence="2">
    <location>
        <position position="474"/>
    </location>
</feature>